<comment type="caution">
    <text evidence="2">The sequence shown here is derived from an EMBL/GenBank/DDBJ whole genome shotgun (WGS) entry which is preliminary data.</text>
</comment>
<dbReference type="InterPro" id="IPR006380">
    <property type="entry name" value="SPP-like_dom"/>
</dbReference>
<dbReference type="SUPFAM" id="SSF56784">
    <property type="entry name" value="HAD-like"/>
    <property type="match status" value="1"/>
</dbReference>
<dbReference type="InterPro" id="IPR023214">
    <property type="entry name" value="HAD_sf"/>
</dbReference>
<dbReference type="Gene3D" id="3.40.50.1000">
    <property type="entry name" value="HAD superfamily/HAD-like"/>
    <property type="match status" value="1"/>
</dbReference>
<protein>
    <submittedName>
        <fullName evidence="2">G2058 protein</fullName>
    </submittedName>
</protein>
<dbReference type="EMBL" id="CAXHTA020000003">
    <property type="protein sequence ID" value="CAL5220106.1"/>
    <property type="molecule type" value="Genomic_DNA"/>
</dbReference>
<dbReference type="InterPro" id="IPR036412">
    <property type="entry name" value="HAD-like_sf"/>
</dbReference>
<dbReference type="Pfam" id="PF05116">
    <property type="entry name" value="S6PP"/>
    <property type="match status" value="1"/>
</dbReference>
<reference evidence="2 3" key="1">
    <citation type="submission" date="2024-06" db="EMBL/GenBank/DDBJ databases">
        <authorList>
            <person name="Kraege A."/>
            <person name="Thomma B."/>
        </authorList>
    </citation>
    <scope>NUCLEOTIDE SEQUENCE [LARGE SCALE GENOMIC DNA]</scope>
</reference>
<organism evidence="2 3">
    <name type="scientific">Coccomyxa viridis</name>
    <dbReference type="NCBI Taxonomy" id="1274662"/>
    <lineage>
        <taxon>Eukaryota</taxon>
        <taxon>Viridiplantae</taxon>
        <taxon>Chlorophyta</taxon>
        <taxon>core chlorophytes</taxon>
        <taxon>Trebouxiophyceae</taxon>
        <taxon>Trebouxiophyceae incertae sedis</taxon>
        <taxon>Coccomyxaceae</taxon>
        <taxon>Coccomyxa</taxon>
    </lineage>
</organism>
<keyword evidence="3" id="KW-1185">Reference proteome</keyword>
<proteinExistence type="predicted"/>
<sequence>MSFDLGRRSTSLTTSINGVERPRKPLKHICFADIDGTLVHFPNVLQDMGQITQPSVLPNCYLWVEKTTGMRYKVLKLPPSSTGISGMISIKTLSKLAQLRHEGVMLVLLTGARTATLLQRLPFLPAADAYVAENGGRIFYPDQTLPTAMPLAEDSKWRKVHNSAAGSSTQEDVDPQERKGALWDTYRRLVEEGWTPDVHSYTTSFRLKVYGKKTIDDVHSALAGLPEGITAAFNLGHADVFPSTSGKENAAKYLMSKFDADPSSSFLLCDDDNDIGLAKMLSKVFVPGFTSESLRELAEQDPDKFVVASKRGFLGIEEVLDKVDDHANSYVLG</sequence>
<evidence type="ECO:0000313" key="3">
    <source>
        <dbReference type="Proteomes" id="UP001497392"/>
    </source>
</evidence>
<accession>A0ABP1FL36</accession>
<name>A0ABP1FL36_9CHLO</name>
<evidence type="ECO:0000259" key="1">
    <source>
        <dbReference type="Pfam" id="PF05116"/>
    </source>
</evidence>
<feature type="domain" description="Sucrose phosphatase-like" evidence="1">
    <location>
        <begin position="197"/>
        <end position="319"/>
    </location>
</feature>
<gene>
    <name evidence="2" type="primary">g2058</name>
    <name evidence="2" type="ORF">VP750_LOCUS1765</name>
</gene>
<dbReference type="Proteomes" id="UP001497392">
    <property type="component" value="Unassembled WGS sequence"/>
</dbReference>
<dbReference type="Gene3D" id="3.90.1070.10">
    <property type="match status" value="1"/>
</dbReference>
<evidence type="ECO:0000313" key="2">
    <source>
        <dbReference type="EMBL" id="CAL5220106.1"/>
    </source>
</evidence>